<dbReference type="SUPFAM" id="SSF54197">
    <property type="entry name" value="HIT-like"/>
    <property type="match status" value="1"/>
</dbReference>
<reference evidence="6 7" key="1">
    <citation type="submission" date="2019-04" db="EMBL/GenBank/DDBJ databases">
        <title>Deinococcus metalilatus MA1002 mutant No.5.</title>
        <authorList>
            <person name="Park W."/>
            <person name="Park C."/>
        </authorList>
    </citation>
    <scope>NUCLEOTIDE SEQUENCE [LARGE SCALE GENOMIC DNA]</scope>
    <source>
        <strain evidence="6 7">MA1002-m5</strain>
    </source>
</reference>
<evidence type="ECO:0000313" key="7">
    <source>
        <dbReference type="Proteomes" id="UP000308000"/>
    </source>
</evidence>
<feature type="domain" description="HIT" evidence="4">
    <location>
        <begin position="49"/>
        <end position="128"/>
    </location>
</feature>
<comment type="caution">
    <text evidence="2">Lacks conserved residue(s) required for the propagation of feature annotation.</text>
</comment>
<dbReference type="InterPro" id="IPR036265">
    <property type="entry name" value="HIT-like_sf"/>
</dbReference>
<sequence>MYNHAPEPYDCPFCDVVRGTPRPLPYTQPEDIVLQNELVTAFISSCWWPNNPGHVVIVPNEHFENLYELPVHYGAAIHDVSRVIALTLKTVYSCEGVSTRQHNEPGGGQDVWHYHLQVFPRYVDDNLYMLTPERRTTTPEERRPYAERLRTSLANQQRL</sequence>
<organism evidence="6 7">
    <name type="scientific">Deinococcus metallilatus</name>
    <dbReference type="NCBI Taxonomy" id="1211322"/>
    <lineage>
        <taxon>Bacteria</taxon>
        <taxon>Thermotogati</taxon>
        <taxon>Deinococcota</taxon>
        <taxon>Deinococci</taxon>
        <taxon>Deinococcales</taxon>
        <taxon>Deinococcaceae</taxon>
        <taxon>Deinococcus</taxon>
    </lineage>
</organism>
<protein>
    <submittedName>
        <fullName evidence="6">HIT family protein</fullName>
    </submittedName>
    <submittedName>
        <fullName evidence="5">Histidine triad (HIT) family protein</fullName>
    </submittedName>
</protein>
<keyword evidence="8" id="KW-1185">Reference proteome</keyword>
<dbReference type="InterPro" id="IPR001310">
    <property type="entry name" value="Histidine_triad_HIT"/>
</dbReference>
<evidence type="ECO:0000256" key="2">
    <source>
        <dbReference type="PROSITE-ProRule" id="PRU00464"/>
    </source>
</evidence>
<evidence type="ECO:0000313" key="5">
    <source>
        <dbReference type="EMBL" id="MBB5294647.1"/>
    </source>
</evidence>
<evidence type="ECO:0000313" key="8">
    <source>
        <dbReference type="Proteomes" id="UP000536909"/>
    </source>
</evidence>
<dbReference type="PROSITE" id="PS51084">
    <property type="entry name" value="HIT_2"/>
    <property type="match status" value="1"/>
</dbReference>
<dbReference type="PANTHER" id="PTHR46648">
    <property type="entry name" value="HIT FAMILY PROTEIN 1"/>
    <property type="match status" value="1"/>
</dbReference>
<dbReference type="Gene3D" id="3.30.428.10">
    <property type="entry name" value="HIT-like"/>
    <property type="match status" value="1"/>
</dbReference>
<dbReference type="RefSeq" id="WP_129117866.1">
    <property type="nucleotide sequence ID" value="NZ_BSUI01000013.1"/>
</dbReference>
<evidence type="ECO:0000259" key="4">
    <source>
        <dbReference type="PROSITE" id="PS51084"/>
    </source>
</evidence>
<accession>A0AAJ5JZ95</accession>
<dbReference type="Proteomes" id="UP000536909">
    <property type="component" value="Unassembled WGS sequence"/>
</dbReference>
<evidence type="ECO:0000313" key="6">
    <source>
        <dbReference type="EMBL" id="TLK30064.1"/>
    </source>
</evidence>
<dbReference type="Pfam" id="PF01230">
    <property type="entry name" value="HIT"/>
    <property type="match status" value="1"/>
</dbReference>
<feature type="region of interest" description="Disordered" evidence="3">
    <location>
        <begin position="133"/>
        <end position="159"/>
    </location>
</feature>
<feature type="compositionally biased region" description="Basic and acidic residues" evidence="3">
    <location>
        <begin position="133"/>
        <end position="150"/>
    </location>
</feature>
<dbReference type="GO" id="GO:0003824">
    <property type="term" value="F:catalytic activity"/>
    <property type="evidence" value="ECO:0007669"/>
    <property type="project" value="InterPro"/>
</dbReference>
<evidence type="ECO:0000256" key="3">
    <source>
        <dbReference type="SAM" id="MobiDB-lite"/>
    </source>
</evidence>
<gene>
    <name evidence="6" type="ORF">FCS05_05905</name>
    <name evidence="5" type="ORF">HNQ10_001461</name>
</gene>
<dbReference type="AlphaFoldDB" id="A0AAJ5JZ95"/>
<comment type="caution">
    <text evidence="6">The sequence shown here is derived from an EMBL/GenBank/DDBJ whole genome shotgun (WGS) entry which is preliminary data.</text>
</comment>
<evidence type="ECO:0000256" key="1">
    <source>
        <dbReference type="PIRSR" id="PIRSR601310-1"/>
    </source>
</evidence>
<dbReference type="GO" id="GO:0009117">
    <property type="term" value="P:nucleotide metabolic process"/>
    <property type="evidence" value="ECO:0007669"/>
    <property type="project" value="TreeGrafter"/>
</dbReference>
<reference evidence="5 8" key="2">
    <citation type="submission" date="2020-08" db="EMBL/GenBank/DDBJ databases">
        <title>Genomic Encyclopedia of Type Strains, Phase IV (KMG-IV): sequencing the most valuable type-strain genomes for metagenomic binning, comparative biology and taxonomic classification.</title>
        <authorList>
            <person name="Goeker M."/>
        </authorList>
    </citation>
    <scope>NUCLEOTIDE SEQUENCE [LARGE SCALE GENOMIC DNA]</scope>
    <source>
        <strain evidence="5 8">DSM 105434</strain>
    </source>
</reference>
<dbReference type="PANTHER" id="PTHR46648:SF1">
    <property type="entry name" value="ADENOSINE 5'-MONOPHOSPHORAMIDASE HNT1"/>
    <property type="match status" value="1"/>
</dbReference>
<dbReference type="EMBL" id="JACHFV010000004">
    <property type="protein sequence ID" value="MBB5294647.1"/>
    <property type="molecule type" value="Genomic_DNA"/>
</dbReference>
<dbReference type="EMBL" id="VBRC01000003">
    <property type="protein sequence ID" value="TLK30064.1"/>
    <property type="molecule type" value="Genomic_DNA"/>
</dbReference>
<proteinExistence type="predicted"/>
<name>A0AAJ5JZ95_9DEIO</name>
<feature type="active site" description="Tele-AMP-histidine intermediate" evidence="1">
    <location>
        <position position="115"/>
    </location>
</feature>
<dbReference type="InterPro" id="IPR011146">
    <property type="entry name" value="HIT-like"/>
</dbReference>
<dbReference type="Proteomes" id="UP000308000">
    <property type="component" value="Unassembled WGS sequence"/>
</dbReference>